<reference evidence="2" key="2">
    <citation type="submission" date="2021-09" db="EMBL/GenBank/DDBJ databases">
        <authorList>
            <person name="Jia N."/>
            <person name="Wang J."/>
            <person name="Shi W."/>
            <person name="Du L."/>
            <person name="Sun Y."/>
            <person name="Zhan W."/>
            <person name="Jiang J."/>
            <person name="Wang Q."/>
            <person name="Zhang B."/>
            <person name="Ji P."/>
            <person name="Sakyi L.B."/>
            <person name="Cui X."/>
            <person name="Yuan T."/>
            <person name="Jiang B."/>
            <person name="Yang W."/>
            <person name="Lam T.T.-Y."/>
            <person name="Chang Q."/>
            <person name="Ding S."/>
            <person name="Wang X."/>
            <person name="Zhu J."/>
            <person name="Ruan X."/>
            <person name="Zhao L."/>
            <person name="Wei J."/>
            <person name="Que T."/>
            <person name="Du C."/>
            <person name="Cheng J."/>
            <person name="Dai P."/>
            <person name="Han X."/>
            <person name="Huang E."/>
            <person name="Gao Y."/>
            <person name="Liu J."/>
            <person name="Shao H."/>
            <person name="Ye R."/>
            <person name="Li L."/>
            <person name="Wei W."/>
            <person name="Wang X."/>
            <person name="Wang C."/>
            <person name="Huo Q."/>
            <person name="Li W."/>
            <person name="Guo W."/>
            <person name="Chen H."/>
            <person name="Chen S."/>
            <person name="Zhou L."/>
            <person name="Zhou L."/>
            <person name="Ni X."/>
            <person name="Tian J."/>
            <person name="Zhou Y."/>
            <person name="Sheng Y."/>
            <person name="Liu T."/>
            <person name="Pan Y."/>
            <person name="Xia L."/>
            <person name="Li J."/>
            <person name="Zhao F."/>
            <person name="Cao W."/>
        </authorList>
    </citation>
    <scope>NUCLEOTIDE SEQUENCE</scope>
    <source>
        <strain evidence="2">Rmic-2018</strain>
        <tissue evidence="2">Larvae</tissue>
    </source>
</reference>
<organism evidence="2 3">
    <name type="scientific">Rhipicephalus microplus</name>
    <name type="common">Cattle tick</name>
    <name type="synonym">Boophilus microplus</name>
    <dbReference type="NCBI Taxonomy" id="6941"/>
    <lineage>
        <taxon>Eukaryota</taxon>
        <taxon>Metazoa</taxon>
        <taxon>Ecdysozoa</taxon>
        <taxon>Arthropoda</taxon>
        <taxon>Chelicerata</taxon>
        <taxon>Arachnida</taxon>
        <taxon>Acari</taxon>
        <taxon>Parasitiformes</taxon>
        <taxon>Ixodida</taxon>
        <taxon>Ixodoidea</taxon>
        <taxon>Ixodidae</taxon>
        <taxon>Rhipicephalinae</taxon>
        <taxon>Rhipicephalus</taxon>
        <taxon>Boophilus</taxon>
    </lineage>
</organism>
<sequence length="231" mass="24752">MATANTSVLVITLMLSFIKGSSEVGRWREDRDPNRFENQALARYVYKHMRRRQSTEGMQVLVTQARTKLAALLHTCRYACAVTSAHPNAAEKHPVLEITTIHSAPCDLPPYVSPQGDAAQAARGTSNASSMAYLSRLPTSPQFSGHGMAAVTMVAKNPFCFFVQPSAASSSASVTSIMCSDASSVSADAVTAGYERTHSASPVPETTAARAPWHLTTHDAHVLFRCNAGIA</sequence>
<proteinExistence type="predicted"/>
<keyword evidence="1" id="KW-0732">Signal</keyword>
<evidence type="ECO:0000256" key="1">
    <source>
        <dbReference type="SAM" id="SignalP"/>
    </source>
</evidence>
<feature type="signal peptide" evidence="1">
    <location>
        <begin position="1"/>
        <end position="20"/>
    </location>
</feature>
<reference evidence="2" key="1">
    <citation type="journal article" date="2020" name="Cell">
        <title>Large-Scale Comparative Analyses of Tick Genomes Elucidate Their Genetic Diversity and Vector Capacities.</title>
        <authorList>
            <consortium name="Tick Genome and Microbiome Consortium (TIGMIC)"/>
            <person name="Jia N."/>
            <person name="Wang J."/>
            <person name="Shi W."/>
            <person name="Du L."/>
            <person name="Sun Y."/>
            <person name="Zhan W."/>
            <person name="Jiang J.F."/>
            <person name="Wang Q."/>
            <person name="Zhang B."/>
            <person name="Ji P."/>
            <person name="Bell-Sakyi L."/>
            <person name="Cui X.M."/>
            <person name="Yuan T.T."/>
            <person name="Jiang B.G."/>
            <person name="Yang W.F."/>
            <person name="Lam T.T."/>
            <person name="Chang Q.C."/>
            <person name="Ding S.J."/>
            <person name="Wang X.J."/>
            <person name="Zhu J.G."/>
            <person name="Ruan X.D."/>
            <person name="Zhao L."/>
            <person name="Wei J.T."/>
            <person name="Ye R.Z."/>
            <person name="Que T.C."/>
            <person name="Du C.H."/>
            <person name="Zhou Y.H."/>
            <person name="Cheng J.X."/>
            <person name="Dai P.F."/>
            <person name="Guo W.B."/>
            <person name="Han X.H."/>
            <person name="Huang E.J."/>
            <person name="Li L.F."/>
            <person name="Wei W."/>
            <person name="Gao Y.C."/>
            <person name="Liu J.Z."/>
            <person name="Shao H.Z."/>
            <person name="Wang X."/>
            <person name="Wang C.C."/>
            <person name="Yang T.C."/>
            <person name="Huo Q.B."/>
            <person name="Li W."/>
            <person name="Chen H.Y."/>
            <person name="Chen S.E."/>
            <person name="Zhou L.G."/>
            <person name="Ni X.B."/>
            <person name="Tian J.H."/>
            <person name="Sheng Y."/>
            <person name="Liu T."/>
            <person name="Pan Y.S."/>
            <person name="Xia L.Y."/>
            <person name="Li J."/>
            <person name="Zhao F."/>
            <person name="Cao W.C."/>
        </authorList>
    </citation>
    <scope>NUCLEOTIDE SEQUENCE</scope>
    <source>
        <strain evidence="2">Rmic-2018</strain>
    </source>
</reference>
<dbReference type="EMBL" id="JABSTU010005196">
    <property type="protein sequence ID" value="KAH7948614.1"/>
    <property type="molecule type" value="Genomic_DNA"/>
</dbReference>
<protein>
    <submittedName>
        <fullName evidence="2">Uncharacterized protein</fullName>
    </submittedName>
</protein>
<evidence type="ECO:0000313" key="3">
    <source>
        <dbReference type="Proteomes" id="UP000821866"/>
    </source>
</evidence>
<accession>A0A9J6CXG2</accession>
<name>A0A9J6CXG2_RHIMP</name>
<dbReference type="AlphaFoldDB" id="A0A9J6CXG2"/>
<dbReference type="Proteomes" id="UP000821866">
    <property type="component" value="Unassembled WGS sequence"/>
</dbReference>
<gene>
    <name evidence="2" type="ORF">HPB51_028457</name>
</gene>
<comment type="caution">
    <text evidence="2">The sequence shown here is derived from an EMBL/GenBank/DDBJ whole genome shotgun (WGS) entry which is preliminary data.</text>
</comment>
<feature type="chain" id="PRO_5039931029" evidence="1">
    <location>
        <begin position="21"/>
        <end position="231"/>
    </location>
</feature>
<keyword evidence="3" id="KW-1185">Reference proteome</keyword>
<evidence type="ECO:0000313" key="2">
    <source>
        <dbReference type="EMBL" id="KAH7948614.1"/>
    </source>
</evidence>